<feature type="domain" description="Mur ligase C-terminal" evidence="2">
    <location>
        <begin position="232"/>
        <end position="357"/>
    </location>
</feature>
<evidence type="ECO:0000256" key="1">
    <source>
        <dbReference type="ARBA" id="ARBA00005898"/>
    </source>
</evidence>
<reference evidence="4 5" key="1">
    <citation type="submission" date="2015-04" db="EMBL/GenBank/DDBJ databases">
        <title>Lasius niger genome sequencing.</title>
        <authorList>
            <person name="Konorov E.A."/>
            <person name="Nikitin M.A."/>
            <person name="Kirill M.V."/>
            <person name="Chang P."/>
        </authorList>
    </citation>
    <scope>NUCLEOTIDE SEQUENCE [LARGE SCALE GENOMIC DNA]</scope>
    <source>
        <tissue evidence="4">Whole</tissue>
    </source>
</reference>
<dbReference type="GO" id="GO:0005524">
    <property type="term" value="F:ATP binding"/>
    <property type="evidence" value="ECO:0007669"/>
    <property type="project" value="InterPro"/>
</dbReference>
<comment type="caution">
    <text evidence="4">The sequence shown here is derived from an EMBL/GenBank/DDBJ whole genome shotgun (WGS) entry which is preliminary data.</text>
</comment>
<keyword evidence="4" id="KW-0436">Ligase</keyword>
<dbReference type="OrthoDB" id="10004711at2759"/>
<dbReference type="InterPro" id="IPR004101">
    <property type="entry name" value="Mur_ligase_C"/>
</dbReference>
<sequence length="388" mass="41913">MTGTNGKTSTADFIRQLWALQKEESASIGTLGIRATTGDIAASHTTPPPTLLAKYLHQLKETGVDHIALEASSHGLVQNRLKGLHFEAVGFTSFSRDHLDYHKTEENYLSAKLTLFKELRKENAPICASTACGKQIIDALQKIADTTKTALRTTGKDGNFFNLIETRPLPHGQELIVSFKGQKEVSLHLPIPGIFQAQNALLAASLACPKDVTDAQAYRILNLLPQLKPIPGRAQLAGKTPNGASVYIDYAHTPDAIERIIESLRPHLGPNGKLSIVFGAGGNRDTGKRPLMGKAANLADIAIVTDDNPRFENPETIRKDVISGCEKAIEVAGRKEAILYGLAQLNEGDILLIAGKGHEKGQEIQGETLPFDDLLIAQQVGQLIEGDC</sequence>
<dbReference type="NCBIfam" id="TIGR01085">
    <property type="entry name" value="murE"/>
    <property type="match status" value="1"/>
</dbReference>
<dbReference type="PANTHER" id="PTHR23135:SF4">
    <property type="entry name" value="UDP-N-ACETYLMURAMOYL-L-ALANYL-D-GLUTAMATE--2,6-DIAMINOPIMELATE LIGASE MURE HOMOLOG, CHLOROPLASTIC"/>
    <property type="match status" value="1"/>
</dbReference>
<protein>
    <submittedName>
        <fullName evidence="4">Udp-n-acetylmuramoylalanyl-d-glutamate---diaminopimelate ligase</fullName>
    </submittedName>
</protein>
<comment type="similarity">
    <text evidence="1">Belongs to the MurCDEF family. MurE subfamily.</text>
</comment>
<keyword evidence="5" id="KW-1185">Reference proteome</keyword>
<dbReference type="InterPro" id="IPR036615">
    <property type="entry name" value="Mur_ligase_C_dom_sf"/>
</dbReference>
<feature type="domain" description="Mur ligase central" evidence="3">
    <location>
        <begin position="2"/>
        <end position="206"/>
    </location>
</feature>
<dbReference type="STRING" id="67767.A0A0J7KL64"/>
<evidence type="ECO:0000313" key="4">
    <source>
        <dbReference type="EMBL" id="KMQ91128.1"/>
    </source>
</evidence>
<dbReference type="GO" id="GO:0051301">
    <property type="term" value="P:cell division"/>
    <property type="evidence" value="ECO:0007669"/>
    <property type="project" value="InterPro"/>
</dbReference>
<dbReference type="InterPro" id="IPR013221">
    <property type="entry name" value="Mur_ligase_cen"/>
</dbReference>
<dbReference type="SUPFAM" id="SSF53623">
    <property type="entry name" value="MurD-like peptide ligases, catalytic domain"/>
    <property type="match status" value="1"/>
</dbReference>
<dbReference type="PANTHER" id="PTHR23135">
    <property type="entry name" value="MUR LIGASE FAMILY MEMBER"/>
    <property type="match status" value="1"/>
</dbReference>
<name>A0A0J7KL64_LASNI</name>
<dbReference type="AlphaFoldDB" id="A0A0J7KL64"/>
<dbReference type="InterPro" id="IPR036565">
    <property type="entry name" value="Mur-like_cat_sf"/>
</dbReference>
<organism evidence="4 5">
    <name type="scientific">Lasius niger</name>
    <name type="common">Black garden ant</name>
    <dbReference type="NCBI Taxonomy" id="67767"/>
    <lineage>
        <taxon>Eukaryota</taxon>
        <taxon>Metazoa</taxon>
        <taxon>Ecdysozoa</taxon>
        <taxon>Arthropoda</taxon>
        <taxon>Hexapoda</taxon>
        <taxon>Insecta</taxon>
        <taxon>Pterygota</taxon>
        <taxon>Neoptera</taxon>
        <taxon>Endopterygota</taxon>
        <taxon>Hymenoptera</taxon>
        <taxon>Apocrita</taxon>
        <taxon>Aculeata</taxon>
        <taxon>Formicoidea</taxon>
        <taxon>Formicidae</taxon>
        <taxon>Formicinae</taxon>
        <taxon>Lasius</taxon>
        <taxon>Lasius</taxon>
    </lineage>
</organism>
<accession>A0A0J7KL64</accession>
<dbReference type="GO" id="GO:0008360">
    <property type="term" value="P:regulation of cell shape"/>
    <property type="evidence" value="ECO:0007669"/>
    <property type="project" value="InterPro"/>
</dbReference>
<gene>
    <name evidence="4" type="ORF">RF55_9037</name>
</gene>
<dbReference type="SUPFAM" id="SSF53244">
    <property type="entry name" value="MurD-like peptide ligases, peptide-binding domain"/>
    <property type="match status" value="1"/>
</dbReference>
<dbReference type="Proteomes" id="UP000036403">
    <property type="component" value="Unassembled WGS sequence"/>
</dbReference>
<dbReference type="GO" id="GO:0016881">
    <property type="term" value="F:acid-amino acid ligase activity"/>
    <property type="evidence" value="ECO:0007669"/>
    <property type="project" value="InterPro"/>
</dbReference>
<dbReference type="PaxDb" id="67767-A0A0J7KL64"/>
<dbReference type="GO" id="GO:0005737">
    <property type="term" value="C:cytoplasm"/>
    <property type="evidence" value="ECO:0007669"/>
    <property type="project" value="InterPro"/>
</dbReference>
<dbReference type="InterPro" id="IPR005761">
    <property type="entry name" value="UDP-N-AcMur-Glu-dNH2Pim_ligase"/>
</dbReference>
<evidence type="ECO:0000259" key="3">
    <source>
        <dbReference type="Pfam" id="PF08245"/>
    </source>
</evidence>
<dbReference type="Gene3D" id="3.40.1190.10">
    <property type="entry name" value="Mur-like, catalytic domain"/>
    <property type="match status" value="1"/>
</dbReference>
<dbReference type="EMBL" id="LBMM01005873">
    <property type="protein sequence ID" value="KMQ91128.1"/>
    <property type="molecule type" value="Genomic_DNA"/>
</dbReference>
<evidence type="ECO:0000313" key="5">
    <source>
        <dbReference type="Proteomes" id="UP000036403"/>
    </source>
</evidence>
<dbReference type="Pfam" id="PF02875">
    <property type="entry name" value="Mur_ligase_C"/>
    <property type="match status" value="1"/>
</dbReference>
<evidence type="ECO:0000259" key="2">
    <source>
        <dbReference type="Pfam" id="PF02875"/>
    </source>
</evidence>
<dbReference type="Pfam" id="PF08245">
    <property type="entry name" value="Mur_ligase_M"/>
    <property type="match status" value="1"/>
</dbReference>
<proteinExistence type="inferred from homology"/>
<dbReference type="Gene3D" id="3.90.190.20">
    <property type="entry name" value="Mur ligase, C-terminal domain"/>
    <property type="match status" value="1"/>
</dbReference>